<dbReference type="GO" id="GO:0046872">
    <property type="term" value="F:metal ion binding"/>
    <property type="evidence" value="ECO:0007669"/>
    <property type="project" value="UniProtKB-KW"/>
</dbReference>
<dbReference type="PANTHER" id="PTHR30038:SF8">
    <property type="entry name" value="ALDEHYDE FERREDOXIN OXIDOREDUCTASE"/>
    <property type="match status" value="1"/>
</dbReference>
<comment type="similarity">
    <text evidence="2">Belongs to the AOR/FOR family.</text>
</comment>
<evidence type="ECO:0000256" key="5">
    <source>
        <dbReference type="ARBA" id="ARBA00023004"/>
    </source>
</evidence>
<dbReference type="Pfam" id="PF01314">
    <property type="entry name" value="AFOR_C"/>
    <property type="match status" value="1"/>
</dbReference>
<keyword evidence="4" id="KW-0479">Metal-binding</keyword>
<dbReference type="InterPro" id="IPR013984">
    <property type="entry name" value="Ald_Fedxn_OxRdtase_dom2"/>
</dbReference>
<dbReference type="GO" id="GO:0033726">
    <property type="term" value="F:aldehyde ferredoxin oxidoreductase activity"/>
    <property type="evidence" value="ECO:0007669"/>
    <property type="project" value="UniProtKB-EC"/>
</dbReference>
<feature type="domain" description="Aldehyde ferredoxin oxidoreductase N-terminal" evidence="7">
    <location>
        <begin position="2"/>
        <end position="195"/>
    </location>
</feature>
<sequence length="539" mass="59097">MVAPTFLQINLTSRTFEVKSYQELIPLVGGLGWALALYEQFFEEEPIVLAGGPLSAIFPGVSKTVAVFRSPQTGFLATSFAGGNLARFLRAAGYQGVVILGKAASPTMVTVDEDRIEFADASRFLGLETPKVFELVSSSVGVPGKQSVLATGPAAEQGIGYSPLYLDEFFSFPRGGFGRAWAQKNFKIMTIAGEKSEGFADERRYQEVFESLSRKMQGYRELSQLGTLRNLAVEKKIAAVPVNNLAESNLPGEELLAPAFAETVAARRVACGGCPVGCIHLLKGQQNSTPYDYESVVALGPLLGIFEPRMISSLIERVWGLGLDPVCLGTILAYLTEKEGLEFGNEETYLTLIEALFAGREQWARDLRESVPTHSRSLGIAGLGILPYFNGYASILSQVLQLGATTEENRGFLLDLDLLEQEIEPADLVHRLMETQYPKTLAETLVGCGYLASVFEDPATSFAALRALGADFSHEHLQKIARDIFRQKLVLQRRTGFRPADVKIPEKLSKVPSPQGIMERKKLGEMIQIYEEEIYDKVS</sequence>
<dbReference type="SMART" id="SM00790">
    <property type="entry name" value="AFOR_N"/>
    <property type="match status" value="1"/>
</dbReference>
<organism evidence="8 9">
    <name type="scientific">candidate division WWE3 bacterium CSP1-7</name>
    <dbReference type="NCBI Taxonomy" id="1576480"/>
    <lineage>
        <taxon>Bacteria</taxon>
        <taxon>Katanobacteria</taxon>
    </lineage>
</organism>
<evidence type="ECO:0000313" key="9">
    <source>
        <dbReference type="Proteomes" id="UP000051297"/>
    </source>
</evidence>
<dbReference type="SUPFAM" id="SSF56228">
    <property type="entry name" value="Aldehyde ferredoxin oxidoreductase, N-terminal domain"/>
    <property type="match status" value="1"/>
</dbReference>
<evidence type="ECO:0000256" key="2">
    <source>
        <dbReference type="ARBA" id="ARBA00011032"/>
    </source>
</evidence>
<dbReference type="Gene3D" id="3.60.9.10">
    <property type="entry name" value="Aldehyde ferredoxin oxidoreductase, N-terminal domain"/>
    <property type="match status" value="1"/>
</dbReference>
<keyword evidence="5" id="KW-0408">Iron</keyword>
<dbReference type="AlphaFoldDB" id="A0A0T5ZYI4"/>
<dbReference type="InterPro" id="IPR013983">
    <property type="entry name" value="Ald_Fedxn_OxRdtase_N"/>
</dbReference>
<dbReference type="GO" id="GO:0051539">
    <property type="term" value="F:4 iron, 4 sulfur cluster binding"/>
    <property type="evidence" value="ECO:0007669"/>
    <property type="project" value="UniProtKB-KW"/>
</dbReference>
<keyword evidence="6" id="KW-0411">Iron-sulfur</keyword>
<evidence type="ECO:0000256" key="1">
    <source>
        <dbReference type="ARBA" id="ARBA00001966"/>
    </source>
</evidence>
<evidence type="ECO:0000259" key="7">
    <source>
        <dbReference type="SMART" id="SM00790"/>
    </source>
</evidence>
<evidence type="ECO:0000256" key="6">
    <source>
        <dbReference type="ARBA" id="ARBA00023014"/>
    </source>
</evidence>
<comment type="caution">
    <text evidence="8">The sequence shown here is derived from an EMBL/GenBank/DDBJ whole genome shotgun (WGS) entry which is preliminary data.</text>
</comment>
<reference evidence="8 9" key="1">
    <citation type="submission" date="2015-05" db="EMBL/GenBank/DDBJ databases">
        <title>Critical biogeochemical functions in the subsurface are associated with bacteria from new phyla and little studied lineages.</title>
        <authorList>
            <person name="Hug L.A."/>
            <person name="Thomas B.C."/>
            <person name="Sharon I."/>
            <person name="Brown C.T."/>
            <person name="Sharma R."/>
            <person name="Hettich R.L."/>
            <person name="Wilkins M.J."/>
            <person name="Williams K.H."/>
            <person name="Singh A."/>
            <person name="Banfield J.F."/>
        </authorList>
    </citation>
    <scope>NUCLEOTIDE SEQUENCE [LARGE SCALE GENOMIC DNA]</scope>
    <source>
        <strain evidence="8">CSP1-7</strain>
    </source>
</reference>
<protein>
    <submittedName>
        <fullName evidence="8">Aldehyde ferredoxin oxidoreductase, aldehyde:ferredoxin oxidoreductase</fullName>
        <ecNumber evidence="8">1.2.7.5</ecNumber>
    </submittedName>
</protein>
<dbReference type="Proteomes" id="UP000051297">
    <property type="component" value="Unassembled WGS sequence"/>
</dbReference>
<dbReference type="EC" id="1.2.7.5" evidence="8"/>
<comment type="cofactor">
    <cofactor evidence="1">
        <name>[4Fe-4S] cluster</name>
        <dbReference type="ChEBI" id="CHEBI:49883"/>
    </cofactor>
</comment>
<evidence type="ECO:0000313" key="8">
    <source>
        <dbReference type="EMBL" id="KRT67783.1"/>
    </source>
</evidence>
<dbReference type="InterPro" id="IPR036503">
    <property type="entry name" value="Ald_Fedxn_OxRdtase_N_sf"/>
</dbReference>
<accession>A0A0T5ZYI4</accession>
<name>A0A0T5ZYI4_UNCKA</name>
<dbReference type="GO" id="GO:0009055">
    <property type="term" value="F:electron transfer activity"/>
    <property type="evidence" value="ECO:0007669"/>
    <property type="project" value="InterPro"/>
</dbReference>
<evidence type="ECO:0000256" key="4">
    <source>
        <dbReference type="ARBA" id="ARBA00022723"/>
    </source>
</evidence>
<dbReference type="InterPro" id="IPR036021">
    <property type="entry name" value="Tungsten_al_ferr_oxy-like_C"/>
</dbReference>
<proteinExistence type="inferred from homology"/>
<dbReference type="STRING" id="1576480.XU08_C0001G0193"/>
<dbReference type="Pfam" id="PF02730">
    <property type="entry name" value="AFOR_N"/>
    <property type="match status" value="1"/>
</dbReference>
<dbReference type="EMBL" id="LDXK01000001">
    <property type="protein sequence ID" value="KRT67783.1"/>
    <property type="molecule type" value="Genomic_DNA"/>
</dbReference>
<keyword evidence="3" id="KW-0004">4Fe-4S</keyword>
<dbReference type="Gene3D" id="1.10.569.10">
    <property type="entry name" value="Aldehyde Ferredoxin Oxidoreductase Protein, subunit A, domain 2"/>
    <property type="match status" value="1"/>
</dbReference>
<keyword evidence="8" id="KW-0560">Oxidoreductase</keyword>
<dbReference type="PANTHER" id="PTHR30038">
    <property type="entry name" value="ALDEHYDE FERREDOXIN OXIDOREDUCTASE"/>
    <property type="match status" value="1"/>
</dbReference>
<dbReference type="SUPFAM" id="SSF48310">
    <property type="entry name" value="Aldehyde ferredoxin oxidoreductase, C-terminal domains"/>
    <property type="match status" value="1"/>
</dbReference>
<dbReference type="InterPro" id="IPR001203">
    <property type="entry name" value="OxRdtase_Ald_Fedxn_C"/>
</dbReference>
<evidence type="ECO:0000256" key="3">
    <source>
        <dbReference type="ARBA" id="ARBA00022485"/>
    </source>
</evidence>
<gene>
    <name evidence="8" type="ORF">XU08_C0001G0193</name>
</gene>
<dbReference type="InterPro" id="IPR051919">
    <property type="entry name" value="W-dependent_AOR"/>
</dbReference>